<evidence type="ECO:0000313" key="3">
    <source>
        <dbReference type="Proteomes" id="UP000604046"/>
    </source>
</evidence>
<dbReference type="OrthoDB" id="10470134at2759"/>
<evidence type="ECO:0000256" key="1">
    <source>
        <dbReference type="SAM" id="Phobius"/>
    </source>
</evidence>
<comment type="caution">
    <text evidence="2">The sequence shown here is derived from an EMBL/GenBank/DDBJ whole genome shotgun (WGS) entry which is preliminary data.</text>
</comment>
<keyword evidence="1" id="KW-1133">Transmembrane helix</keyword>
<dbReference type="Proteomes" id="UP000604046">
    <property type="component" value="Unassembled WGS sequence"/>
</dbReference>
<protein>
    <recommendedName>
        <fullName evidence="4">PGG domain-containing protein</fullName>
    </recommendedName>
</protein>
<accession>A0A812S4V4</accession>
<sequence length="272" mass="30352">MDPFKKKLAQPVVSTWSSNVKQMLQASDDPKDFHDTLVAMLQSNGERYQFAVSLIQEGWETTVSKHQNNWVNMGVVGALILSVLFSAMNQPFAKSPADDMWRELRDFFEKALVVLIYLSTTFGLVAVILSITLLVHMSFFVHDPDDLLYFMLVHTGSFVDLSLIFCLVCFGISVPMAAVVTLEDPTMLITFVPVAIILLGVLGFYLRSLYLLSRREKAKATPSHKQSFVQIVADAYAQIQLENGVTEEPTGEGKVVEVVSPNRADELHESSM</sequence>
<feature type="transmembrane region" description="Helical" evidence="1">
    <location>
        <begin position="147"/>
        <end position="174"/>
    </location>
</feature>
<feature type="transmembrane region" description="Helical" evidence="1">
    <location>
        <begin position="112"/>
        <end position="135"/>
    </location>
</feature>
<organism evidence="2 3">
    <name type="scientific">Symbiodinium natans</name>
    <dbReference type="NCBI Taxonomy" id="878477"/>
    <lineage>
        <taxon>Eukaryota</taxon>
        <taxon>Sar</taxon>
        <taxon>Alveolata</taxon>
        <taxon>Dinophyceae</taxon>
        <taxon>Suessiales</taxon>
        <taxon>Symbiodiniaceae</taxon>
        <taxon>Symbiodinium</taxon>
    </lineage>
</organism>
<name>A0A812S4V4_9DINO</name>
<keyword evidence="3" id="KW-1185">Reference proteome</keyword>
<reference evidence="2" key="1">
    <citation type="submission" date="2021-02" db="EMBL/GenBank/DDBJ databases">
        <authorList>
            <person name="Dougan E. K."/>
            <person name="Rhodes N."/>
            <person name="Thang M."/>
            <person name="Chan C."/>
        </authorList>
    </citation>
    <scope>NUCLEOTIDE SEQUENCE</scope>
</reference>
<gene>
    <name evidence="2" type="ORF">SNAT2548_LOCUS25894</name>
</gene>
<dbReference type="AlphaFoldDB" id="A0A812S4V4"/>
<keyword evidence="1" id="KW-0472">Membrane</keyword>
<dbReference type="EMBL" id="CAJNDS010002412">
    <property type="protein sequence ID" value="CAE7464154.1"/>
    <property type="molecule type" value="Genomic_DNA"/>
</dbReference>
<proteinExistence type="predicted"/>
<keyword evidence="1" id="KW-0812">Transmembrane</keyword>
<feature type="transmembrane region" description="Helical" evidence="1">
    <location>
        <begin position="186"/>
        <end position="206"/>
    </location>
</feature>
<evidence type="ECO:0000313" key="2">
    <source>
        <dbReference type="EMBL" id="CAE7464154.1"/>
    </source>
</evidence>
<evidence type="ECO:0008006" key="4">
    <source>
        <dbReference type="Google" id="ProtNLM"/>
    </source>
</evidence>
<feature type="transmembrane region" description="Helical" evidence="1">
    <location>
        <begin position="70"/>
        <end position="92"/>
    </location>
</feature>